<evidence type="ECO:0000313" key="3">
    <source>
        <dbReference type="EMBL" id="KIK18334.1"/>
    </source>
</evidence>
<evidence type="ECO:0000256" key="1">
    <source>
        <dbReference type="SAM" id="MobiDB-lite"/>
    </source>
</evidence>
<feature type="region of interest" description="Disordered" evidence="1">
    <location>
        <begin position="87"/>
        <end position="106"/>
    </location>
</feature>
<reference evidence="3 4" key="1">
    <citation type="submission" date="2014-04" db="EMBL/GenBank/DDBJ databases">
        <authorList>
            <consortium name="DOE Joint Genome Institute"/>
            <person name="Kuo A."/>
            <person name="Kohler A."/>
            <person name="Costa M.D."/>
            <person name="Nagy L.G."/>
            <person name="Floudas D."/>
            <person name="Copeland A."/>
            <person name="Barry K.W."/>
            <person name="Cichocki N."/>
            <person name="Veneault-Fourrey C."/>
            <person name="LaButti K."/>
            <person name="Lindquist E.A."/>
            <person name="Lipzen A."/>
            <person name="Lundell T."/>
            <person name="Morin E."/>
            <person name="Murat C."/>
            <person name="Sun H."/>
            <person name="Tunlid A."/>
            <person name="Henrissat B."/>
            <person name="Grigoriev I.V."/>
            <person name="Hibbett D.S."/>
            <person name="Martin F."/>
            <person name="Nordberg H.P."/>
            <person name="Cantor M.N."/>
            <person name="Hua S.X."/>
        </authorList>
    </citation>
    <scope>NUCLEOTIDE SEQUENCE [LARGE SCALE GENOMIC DNA]</scope>
    <source>
        <strain evidence="3 4">441</strain>
    </source>
</reference>
<evidence type="ECO:0000313" key="4">
    <source>
        <dbReference type="Proteomes" id="UP000054018"/>
    </source>
</evidence>
<feature type="compositionally biased region" description="Polar residues" evidence="1">
    <location>
        <begin position="87"/>
        <end position="96"/>
    </location>
</feature>
<dbReference type="OrthoDB" id="3238373at2759"/>
<dbReference type="HOGENOM" id="CLU_040061_0_0_1"/>
<name>A0A0C9YWJ8_9AGAM</name>
<organism evidence="3 4">
    <name type="scientific">Pisolithus microcarpus 441</name>
    <dbReference type="NCBI Taxonomy" id="765257"/>
    <lineage>
        <taxon>Eukaryota</taxon>
        <taxon>Fungi</taxon>
        <taxon>Dikarya</taxon>
        <taxon>Basidiomycota</taxon>
        <taxon>Agaricomycotina</taxon>
        <taxon>Agaricomycetes</taxon>
        <taxon>Agaricomycetidae</taxon>
        <taxon>Boletales</taxon>
        <taxon>Sclerodermatineae</taxon>
        <taxon>Pisolithaceae</taxon>
        <taxon>Pisolithus</taxon>
    </lineage>
</organism>
<proteinExistence type="predicted"/>
<reference evidence="4" key="2">
    <citation type="submission" date="2015-01" db="EMBL/GenBank/DDBJ databases">
        <title>Evolutionary Origins and Diversification of the Mycorrhizal Mutualists.</title>
        <authorList>
            <consortium name="DOE Joint Genome Institute"/>
            <consortium name="Mycorrhizal Genomics Consortium"/>
            <person name="Kohler A."/>
            <person name="Kuo A."/>
            <person name="Nagy L.G."/>
            <person name="Floudas D."/>
            <person name="Copeland A."/>
            <person name="Barry K.W."/>
            <person name="Cichocki N."/>
            <person name="Veneault-Fourrey C."/>
            <person name="LaButti K."/>
            <person name="Lindquist E.A."/>
            <person name="Lipzen A."/>
            <person name="Lundell T."/>
            <person name="Morin E."/>
            <person name="Murat C."/>
            <person name="Riley R."/>
            <person name="Ohm R."/>
            <person name="Sun H."/>
            <person name="Tunlid A."/>
            <person name="Henrissat B."/>
            <person name="Grigoriev I.V."/>
            <person name="Hibbett D.S."/>
            <person name="Martin F."/>
        </authorList>
    </citation>
    <scope>NUCLEOTIDE SEQUENCE [LARGE SCALE GENOMIC DNA]</scope>
    <source>
        <strain evidence="4">441</strain>
    </source>
</reference>
<gene>
    <name evidence="3" type="ORF">PISMIDRAFT_684207</name>
</gene>
<dbReference type="InterPro" id="IPR000210">
    <property type="entry name" value="BTB/POZ_dom"/>
</dbReference>
<accession>A0A0C9YWJ8</accession>
<keyword evidence="4" id="KW-1185">Reference proteome</keyword>
<dbReference type="SUPFAM" id="SSF54695">
    <property type="entry name" value="POZ domain"/>
    <property type="match status" value="1"/>
</dbReference>
<feature type="domain" description="BTB" evidence="2">
    <location>
        <begin position="47"/>
        <end position="134"/>
    </location>
</feature>
<dbReference type="Gene3D" id="3.30.710.10">
    <property type="entry name" value="Potassium Channel Kv1.1, Chain A"/>
    <property type="match status" value="1"/>
</dbReference>
<dbReference type="InterPro" id="IPR011333">
    <property type="entry name" value="SKP1/BTB/POZ_sf"/>
</dbReference>
<dbReference type="PROSITE" id="PS50097">
    <property type="entry name" value="BTB"/>
    <property type="match status" value="1"/>
</dbReference>
<protein>
    <recommendedName>
        <fullName evidence="2">BTB domain-containing protein</fullName>
    </recommendedName>
</protein>
<evidence type="ECO:0000259" key="2">
    <source>
        <dbReference type="PROSITE" id="PS50097"/>
    </source>
</evidence>
<dbReference type="EMBL" id="KN833807">
    <property type="protein sequence ID" value="KIK18334.1"/>
    <property type="molecule type" value="Genomic_DNA"/>
</dbReference>
<dbReference type="Proteomes" id="UP000054018">
    <property type="component" value="Unassembled WGS sequence"/>
</dbReference>
<dbReference type="AlphaFoldDB" id="A0A0C9YWJ8"/>
<sequence>MAHLSADVFAGSFMSHSGEVSPSTPKLQLHLSIPIPSRDSTYYIADGNTVLLVENTLFKVHRSTLTKDASTFDSMFSLDSDLRSSSHVSGNSTVTTVGPEGENDDNPIRLQGDTADQFRALLWALYSLPHELSVALTPEANPLQLFNLARISHKYEFRSIEAWSLNALTQIYTRPMHPPSNKEVDGPTLEQLTELASLCEQRDLLEAATQRWRRRIASGKDISLAINVAERLNLRALLGRAYYAMLLQGREVWDADGHLTRAQIIRLLSGHYTLGRLWERLPNEPPPFIHSPRCMGAAVVRCNQTWAGLWKSMMDMGRQGVLLQYPDVEGKLMLAESMLKTLMERDMPTPGLLEAMPWCKEQTLMATAGKIRDIQESLVDYFVDV</sequence>